<feature type="region of interest" description="Disordered" evidence="1">
    <location>
        <begin position="121"/>
        <end position="165"/>
    </location>
</feature>
<proteinExistence type="predicted"/>
<dbReference type="AlphaFoldDB" id="A0A1G7TTW9"/>
<keyword evidence="3" id="KW-1185">Reference proteome</keyword>
<name>A0A1G7TTW9_9EURY</name>
<feature type="compositionally biased region" description="Low complexity" evidence="1">
    <location>
        <begin position="136"/>
        <end position="148"/>
    </location>
</feature>
<evidence type="ECO:0000313" key="2">
    <source>
        <dbReference type="EMBL" id="SDG38786.1"/>
    </source>
</evidence>
<protein>
    <recommendedName>
        <fullName evidence="4">Transposase</fullName>
    </recommendedName>
</protein>
<sequence length="187" mass="20746">MLEETRLGSQHAILATHQAAAALSGVEEIEALSENYKTSRPEFTANTIKYDTQTMTLFDDGTVSLLTVNNRIRCDLALPDVEDGYQHQYLNDEDWELTESTISRRDGDYYLNLGFRRPKPEKQVEHGVTTRTGQFSALTSASSTSPLPQRRISRPAENSGIGTGSLSGFGAISNRLVHSPRTVRSNR</sequence>
<organism evidence="2 3">
    <name type="scientific">Halorientalis regularis</name>
    <dbReference type="NCBI Taxonomy" id="660518"/>
    <lineage>
        <taxon>Archaea</taxon>
        <taxon>Methanobacteriati</taxon>
        <taxon>Methanobacteriota</taxon>
        <taxon>Stenosarchaea group</taxon>
        <taxon>Halobacteria</taxon>
        <taxon>Halobacteriales</taxon>
        <taxon>Haloarculaceae</taxon>
        <taxon>Halorientalis</taxon>
    </lineage>
</organism>
<gene>
    <name evidence="2" type="ORF">SAMN05216218_1308</name>
</gene>
<dbReference type="STRING" id="660518.SAMN05216218_1308"/>
<reference evidence="3" key="1">
    <citation type="submission" date="2016-10" db="EMBL/GenBank/DDBJ databases">
        <authorList>
            <person name="Varghese N."/>
            <person name="Submissions S."/>
        </authorList>
    </citation>
    <scope>NUCLEOTIDE SEQUENCE [LARGE SCALE GENOMIC DNA]</scope>
    <source>
        <strain evidence="3">IBRC-M 10760</strain>
    </source>
</reference>
<dbReference type="EMBL" id="FNBK01000030">
    <property type="protein sequence ID" value="SDG38786.1"/>
    <property type="molecule type" value="Genomic_DNA"/>
</dbReference>
<accession>A0A1G7TTW9</accession>
<evidence type="ECO:0000256" key="1">
    <source>
        <dbReference type="SAM" id="MobiDB-lite"/>
    </source>
</evidence>
<dbReference type="Proteomes" id="UP000199076">
    <property type="component" value="Unassembled WGS sequence"/>
</dbReference>
<evidence type="ECO:0008006" key="4">
    <source>
        <dbReference type="Google" id="ProtNLM"/>
    </source>
</evidence>
<evidence type="ECO:0000313" key="3">
    <source>
        <dbReference type="Proteomes" id="UP000199076"/>
    </source>
</evidence>